<dbReference type="EMBL" id="VMNH01000007">
    <property type="protein sequence ID" value="TVO75929.1"/>
    <property type="molecule type" value="Genomic_DNA"/>
</dbReference>
<sequence>MKTYRKRLLMLALAALFSAPLQADLEAGLAAYAQGNYAEAFKQYQLAADAGDSDAFGKLAGMYLYGVGTEKDYINAYIWFGLAQHGGDKYAEKFKLAASSAMSLEQVKQAEETLAVYKKRLGK</sequence>
<proteinExistence type="predicted"/>
<keyword evidence="1" id="KW-0732">Signal</keyword>
<dbReference type="Gene3D" id="1.25.40.10">
    <property type="entry name" value="Tetratricopeptide repeat domain"/>
    <property type="match status" value="1"/>
</dbReference>
<evidence type="ECO:0008006" key="4">
    <source>
        <dbReference type="Google" id="ProtNLM"/>
    </source>
</evidence>
<dbReference type="OrthoDB" id="8561742at2"/>
<dbReference type="RefSeq" id="WP_144358509.1">
    <property type="nucleotide sequence ID" value="NZ_VMNH01000007.1"/>
</dbReference>
<gene>
    <name evidence="2" type="ORF">FHP88_07980</name>
</gene>
<dbReference type="AlphaFoldDB" id="A0A557SES5"/>
<organism evidence="2 3">
    <name type="scientific">Sedimenticola selenatireducens</name>
    <dbReference type="NCBI Taxonomy" id="191960"/>
    <lineage>
        <taxon>Bacteria</taxon>
        <taxon>Pseudomonadati</taxon>
        <taxon>Pseudomonadota</taxon>
        <taxon>Gammaproteobacteria</taxon>
        <taxon>Chromatiales</taxon>
        <taxon>Sedimenticolaceae</taxon>
        <taxon>Sedimenticola</taxon>
    </lineage>
</organism>
<protein>
    <recommendedName>
        <fullName evidence="4">Sel1 repeat family protein</fullName>
    </recommendedName>
</protein>
<evidence type="ECO:0000256" key="1">
    <source>
        <dbReference type="SAM" id="SignalP"/>
    </source>
</evidence>
<evidence type="ECO:0000313" key="3">
    <source>
        <dbReference type="Proteomes" id="UP000316649"/>
    </source>
</evidence>
<dbReference type="Proteomes" id="UP000316649">
    <property type="component" value="Unassembled WGS sequence"/>
</dbReference>
<evidence type="ECO:0000313" key="2">
    <source>
        <dbReference type="EMBL" id="TVO75929.1"/>
    </source>
</evidence>
<name>A0A557SES5_9GAMM</name>
<reference evidence="2 3" key="1">
    <citation type="submission" date="2019-07" db="EMBL/GenBank/DDBJ databases">
        <title>The pathways for chlorine oxyanion respiration interact through the shared metabolite chlorate.</title>
        <authorList>
            <person name="Barnum T.P."/>
            <person name="Cheng Y."/>
            <person name="Hill K.A."/>
            <person name="Lucas L.N."/>
            <person name="Carlson H.K."/>
            <person name="Coates J.D."/>
        </authorList>
    </citation>
    <scope>NUCLEOTIDE SEQUENCE [LARGE SCALE GENOMIC DNA]</scope>
    <source>
        <strain evidence="2 3">BK-1</strain>
    </source>
</reference>
<dbReference type="InterPro" id="IPR006597">
    <property type="entry name" value="Sel1-like"/>
</dbReference>
<dbReference type="InterPro" id="IPR011990">
    <property type="entry name" value="TPR-like_helical_dom_sf"/>
</dbReference>
<feature type="signal peptide" evidence="1">
    <location>
        <begin position="1"/>
        <end position="23"/>
    </location>
</feature>
<comment type="caution">
    <text evidence="2">The sequence shown here is derived from an EMBL/GenBank/DDBJ whole genome shotgun (WGS) entry which is preliminary data.</text>
</comment>
<feature type="chain" id="PRO_5021709823" description="Sel1 repeat family protein" evidence="1">
    <location>
        <begin position="24"/>
        <end position="123"/>
    </location>
</feature>
<keyword evidence="3" id="KW-1185">Reference proteome</keyword>
<dbReference type="SUPFAM" id="SSF81901">
    <property type="entry name" value="HCP-like"/>
    <property type="match status" value="1"/>
</dbReference>
<accession>A0A557SES5</accession>
<dbReference type="SMART" id="SM00671">
    <property type="entry name" value="SEL1"/>
    <property type="match status" value="2"/>
</dbReference>